<dbReference type="Pfam" id="PF06808">
    <property type="entry name" value="DctM"/>
    <property type="match status" value="1"/>
</dbReference>
<dbReference type="AlphaFoldDB" id="A0A1E7DPN1"/>
<feature type="transmembrane region" description="Helical" evidence="1">
    <location>
        <begin position="298"/>
        <end position="324"/>
    </location>
</feature>
<dbReference type="STRING" id="1714016.BA724_05425"/>
<reference evidence="3 4" key="1">
    <citation type="submission" date="2016-06" db="EMBL/GenBank/DDBJ databases">
        <title>Domibacillus iocasae genome sequencing.</title>
        <authorList>
            <person name="Verma A."/>
            <person name="Pal Y."/>
            <person name="Ojha A.K."/>
            <person name="Krishnamurthi S."/>
        </authorList>
    </citation>
    <scope>NUCLEOTIDE SEQUENCE [LARGE SCALE GENOMIC DNA]</scope>
    <source>
        <strain evidence="3 4">DSM 29979</strain>
    </source>
</reference>
<feature type="transmembrane region" description="Helical" evidence="1">
    <location>
        <begin position="437"/>
        <end position="462"/>
    </location>
</feature>
<feature type="transmembrane region" description="Helical" evidence="1">
    <location>
        <begin position="189"/>
        <end position="210"/>
    </location>
</feature>
<feature type="transmembrane region" description="Helical" evidence="1">
    <location>
        <begin position="75"/>
        <end position="94"/>
    </location>
</feature>
<protein>
    <recommendedName>
        <fullName evidence="2">TRAP C4-dicarboxylate transport system permease DctM subunit domain-containing protein</fullName>
    </recommendedName>
</protein>
<feature type="transmembrane region" description="Helical" evidence="1">
    <location>
        <begin position="345"/>
        <end position="364"/>
    </location>
</feature>
<dbReference type="PANTHER" id="PTHR43849">
    <property type="entry name" value="BLL3936 PROTEIN"/>
    <property type="match status" value="1"/>
</dbReference>
<gene>
    <name evidence="3" type="ORF">BA724_05425</name>
</gene>
<name>A0A1E7DPN1_9BACI</name>
<feature type="transmembrane region" description="Helical" evidence="1">
    <location>
        <begin position="526"/>
        <end position="547"/>
    </location>
</feature>
<feature type="transmembrane region" description="Helical" evidence="1">
    <location>
        <begin position="411"/>
        <end position="431"/>
    </location>
</feature>
<organism evidence="3 4">
    <name type="scientific">Domibacillus iocasae</name>
    <dbReference type="NCBI Taxonomy" id="1714016"/>
    <lineage>
        <taxon>Bacteria</taxon>
        <taxon>Bacillati</taxon>
        <taxon>Bacillota</taxon>
        <taxon>Bacilli</taxon>
        <taxon>Bacillales</taxon>
        <taxon>Bacillaceae</taxon>
        <taxon>Domibacillus</taxon>
    </lineage>
</organism>
<feature type="transmembrane region" description="Helical" evidence="1">
    <location>
        <begin position="106"/>
        <end position="125"/>
    </location>
</feature>
<dbReference type="Proteomes" id="UP000095658">
    <property type="component" value="Unassembled WGS sequence"/>
</dbReference>
<dbReference type="InterPro" id="IPR011853">
    <property type="entry name" value="TRAP_DctM-Dct_fused"/>
</dbReference>
<accession>A0A1E7DPN1</accession>
<keyword evidence="4" id="KW-1185">Reference proteome</keyword>
<keyword evidence="1" id="KW-1133">Transmembrane helix</keyword>
<keyword evidence="1" id="KW-0472">Membrane</keyword>
<dbReference type="PANTHER" id="PTHR43849:SF2">
    <property type="entry name" value="BLL3936 PROTEIN"/>
    <property type="match status" value="1"/>
</dbReference>
<feature type="transmembrane region" description="Helical" evidence="1">
    <location>
        <begin position="44"/>
        <end position="63"/>
    </location>
</feature>
<feature type="transmembrane region" description="Helical" evidence="1">
    <location>
        <begin position="469"/>
        <end position="489"/>
    </location>
</feature>
<comment type="caution">
    <text evidence="3">The sequence shown here is derived from an EMBL/GenBank/DDBJ whole genome shotgun (WGS) entry which is preliminary data.</text>
</comment>
<feature type="transmembrane region" description="Helical" evidence="1">
    <location>
        <begin position="593"/>
        <end position="621"/>
    </location>
</feature>
<dbReference type="InterPro" id="IPR010656">
    <property type="entry name" value="DctM"/>
</dbReference>
<feature type="transmembrane region" description="Helical" evidence="1">
    <location>
        <begin position="370"/>
        <end position="390"/>
    </location>
</feature>
<proteinExistence type="predicted"/>
<dbReference type="EMBL" id="MAMP01000021">
    <property type="protein sequence ID" value="OES45031.1"/>
    <property type="molecule type" value="Genomic_DNA"/>
</dbReference>
<feature type="transmembrane region" description="Helical" evidence="1">
    <location>
        <begin position="21"/>
        <end position="38"/>
    </location>
</feature>
<feature type="domain" description="TRAP C4-dicarboxylate transport system permease DctM subunit" evidence="2">
    <location>
        <begin position="121"/>
        <end position="552"/>
    </location>
</feature>
<evidence type="ECO:0000313" key="4">
    <source>
        <dbReference type="Proteomes" id="UP000095658"/>
    </source>
</evidence>
<feature type="transmembrane region" description="Helical" evidence="1">
    <location>
        <begin position="559"/>
        <end position="581"/>
    </location>
</feature>
<feature type="transmembrane region" description="Helical" evidence="1">
    <location>
        <begin position="495"/>
        <end position="514"/>
    </location>
</feature>
<dbReference type="NCBIfam" id="TIGR02123">
    <property type="entry name" value="TRAP_fused"/>
    <property type="match status" value="1"/>
</dbReference>
<keyword evidence="1" id="KW-0812">Transmembrane</keyword>
<feature type="transmembrane region" description="Helical" evidence="1">
    <location>
        <begin position="132"/>
        <end position="149"/>
    </location>
</feature>
<evidence type="ECO:0000313" key="3">
    <source>
        <dbReference type="EMBL" id="OES45031.1"/>
    </source>
</evidence>
<evidence type="ECO:0000256" key="1">
    <source>
        <dbReference type="SAM" id="Phobius"/>
    </source>
</evidence>
<evidence type="ECO:0000259" key="2">
    <source>
        <dbReference type="Pfam" id="PF06808"/>
    </source>
</evidence>
<sequence>MFRAFFKEGNRRELKGIVRNLILTISIILCIFEIWLGSVGSMDLYQYTTVFYPLILTAAFLQFTATKRIKGNQPTWPDIILAAISLSIGVYFLINIDLYLTRIPLFNPLTPLELAVGIATVLLTLEATRRTLGFTLTSVVLVILAYVFWGQHIPGAYSHRPIDFNHFLDDMVFTVNGIFGTPLGVAATYVFLFVLFGAFFTAAGGGDFFFRLAATISGRSVGGPAKITVITSGMFGMISGSPTADVLTTGSINIPTMKKMGYSPVFAGGVESAASTGGSILPPIMGSAAFLMAEYAGISYGAIVIAATVPAILYYLGIFLQVHFRSIKEDMPTLKEEEIPKVSDVFKEGWIYLVPLVFLVVGIMNGMTASLAAVLATAIVIVCSWLKPVYRIGYKKLILIFEEVIERMVPVTMACAAAGMLIDGIMLTGLASKFGTLIFSLTAGSLFLTLVATAVLCIVFGMGMPVSSAYILTAVLAAPLLINMNIPAMNAHLFIVYYSCLSAITPPVAVAAFAASSIAQADPIKIGLNACKLALVAFILPFIFVYDPGILLQGDLWDITSSIVLSVMGVIAIAAAVEGWYKAKLNKLEQVVLFAGGLLLIVPGMLSDVTGLIITVTIISLNRIKAKKILNQPILEKKPEDVDIREA</sequence>